<dbReference type="InterPro" id="IPR051203">
    <property type="entry name" value="Polysaccharide_Synthase-Rel"/>
</dbReference>
<protein>
    <submittedName>
        <fullName evidence="3">Polysaccharide biosynthesis protein</fullName>
    </submittedName>
</protein>
<evidence type="ECO:0000259" key="2">
    <source>
        <dbReference type="Pfam" id="PF02719"/>
    </source>
</evidence>
<dbReference type="PANTHER" id="PTHR43318">
    <property type="entry name" value="UDP-N-ACETYLGLUCOSAMINE 4,6-DEHYDRATASE"/>
    <property type="match status" value="1"/>
</dbReference>
<feature type="domain" description="Polysaccharide biosynthesis protein CapD-like" evidence="2">
    <location>
        <begin position="17"/>
        <end position="271"/>
    </location>
</feature>
<gene>
    <name evidence="3" type="ORF">ACFQDM_16555</name>
</gene>
<comment type="caution">
    <text evidence="3">The sequence shown here is derived from an EMBL/GenBank/DDBJ whole genome shotgun (WGS) entry which is preliminary data.</text>
</comment>
<dbReference type="SUPFAM" id="SSF51735">
    <property type="entry name" value="NAD(P)-binding Rossmann-fold domains"/>
    <property type="match status" value="1"/>
</dbReference>
<reference evidence="4" key="1">
    <citation type="journal article" date="2019" name="Int. J. Syst. Evol. Microbiol.">
        <title>The Global Catalogue of Microorganisms (GCM) 10K type strain sequencing project: providing services to taxonomists for standard genome sequencing and annotation.</title>
        <authorList>
            <consortium name="The Broad Institute Genomics Platform"/>
            <consortium name="The Broad Institute Genome Sequencing Center for Infectious Disease"/>
            <person name="Wu L."/>
            <person name="Ma J."/>
        </authorList>
    </citation>
    <scope>NUCLEOTIDE SEQUENCE [LARGE SCALE GENOMIC DNA]</scope>
    <source>
        <strain evidence="4">CGMCC-1.15741</strain>
    </source>
</reference>
<accession>A0ABW1SDB3</accession>
<dbReference type="EMBL" id="JBHSSW010000066">
    <property type="protein sequence ID" value="MFC6199692.1"/>
    <property type="molecule type" value="Genomic_DNA"/>
</dbReference>
<dbReference type="RefSeq" id="WP_377381005.1">
    <property type="nucleotide sequence ID" value="NZ_JBHSSW010000066.1"/>
</dbReference>
<dbReference type="InterPro" id="IPR003869">
    <property type="entry name" value="Polysac_CapD-like"/>
</dbReference>
<evidence type="ECO:0000313" key="4">
    <source>
        <dbReference type="Proteomes" id="UP001596303"/>
    </source>
</evidence>
<evidence type="ECO:0000313" key="3">
    <source>
        <dbReference type="EMBL" id="MFC6199692.1"/>
    </source>
</evidence>
<evidence type="ECO:0000256" key="1">
    <source>
        <dbReference type="ARBA" id="ARBA00007430"/>
    </source>
</evidence>
<name>A0ABW1SDB3_9PROT</name>
<dbReference type="Gene3D" id="3.90.25.40">
    <property type="match status" value="1"/>
</dbReference>
<dbReference type="PANTHER" id="PTHR43318:SF1">
    <property type="entry name" value="POLYSACCHARIDE BIOSYNTHESIS PROTEIN EPSC-RELATED"/>
    <property type="match status" value="1"/>
</dbReference>
<dbReference type="Proteomes" id="UP001596303">
    <property type="component" value="Unassembled WGS sequence"/>
</dbReference>
<comment type="similarity">
    <text evidence="1">Belongs to the polysaccharide synthase family.</text>
</comment>
<dbReference type="Gene3D" id="3.40.50.720">
    <property type="entry name" value="NAD(P)-binding Rossmann-like Domain"/>
    <property type="match status" value="1"/>
</dbReference>
<proteinExistence type="inferred from homology"/>
<keyword evidence="4" id="KW-1185">Reference proteome</keyword>
<dbReference type="Pfam" id="PF02719">
    <property type="entry name" value="Polysacc_synt_2"/>
    <property type="match status" value="1"/>
</dbReference>
<dbReference type="InterPro" id="IPR036291">
    <property type="entry name" value="NAD(P)-bd_dom_sf"/>
</dbReference>
<organism evidence="3 4">
    <name type="scientific">Ponticaulis profundi</name>
    <dbReference type="NCBI Taxonomy" id="2665222"/>
    <lineage>
        <taxon>Bacteria</taxon>
        <taxon>Pseudomonadati</taxon>
        <taxon>Pseudomonadota</taxon>
        <taxon>Alphaproteobacteria</taxon>
        <taxon>Hyphomonadales</taxon>
        <taxon>Hyphomonadaceae</taxon>
        <taxon>Ponticaulis</taxon>
    </lineage>
</organism>
<sequence>MRRHEKELQQALHKARVCVIGGAGSIGSATVNELARYPLDELVIIDQNENALANLTRTFRSAPEPPIPRALTTLPFDYASELGRLYFQDHPPFDFILNFAALKHVRTEKDAISALALIDANVLKQARFLSWIADISPTADYFTVSTDKAANPVSFMGATKRLMEHVVFNSKASEKLTGRKVSARFANVAYSNGSLLESFADRMRQRVPLAAPIGISRYFISMQEAGELCLLAAILGESERILIPRLAPEEHLIPVEEIARRFLSANGYDADVFTLEEENDAKASVNALAEQGKWPLILTPADTAGEKPYEEFAGDGETPELSKFHALLRIPYQSGLTASEVEASLEHFTDWMAGRSADQLSLDALKQQIADLEPRFADAHISSAKRLDDRI</sequence>